<proteinExistence type="predicted"/>
<keyword evidence="1" id="KW-0732">Signal</keyword>
<name>A0ABU9ITC0_9FLAO</name>
<evidence type="ECO:0000313" key="3">
    <source>
        <dbReference type="Proteomes" id="UP001485226"/>
    </source>
</evidence>
<feature type="signal peptide" evidence="1">
    <location>
        <begin position="1"/>
        <end position="22"/>
    </location>
</feature>
<sequence>MKKRFITLGMLMLFMSSFGQLANNAVSVSGKNSELINSAKPSLLERHRVWLNLTNTGGAFKQLLVGYIEGATNGYDSDFDGISLNANAFIDFYSINSGRNLVIQGRALPFSGSDVVPLGFRTVIAGEFTISIGQVDGVLANQSIFIVDKLTNKIHDLKQGGYVFDTAIGIFNNRFELRYNDTVLTTNDFVTSNNEVSVGIKNEIININSTVGNIDKIFIYDISGKQLLKNENIRDTQLRIQDLSSPREILLVKVFLENGHSTTKKALFK</sequence>
<comment type="caution">
    <text evidence="2">The sequence shown here is derived from an EMBL/GenBank/DDBJ whole genome shotgun (WGS) entry which is preliminary data.</text>
</comment>
<evidence type="ECO:0000256" key="1">
    <source>
        <dbReference type="SAM" id="SignalP"/>
    </source>
</evidence>
<dbReference type="RefSeq" id="WP_341694424.1">
    <property type="nucleotide sequence ID" value="NZ_JBBYHS010000021.1"/>
</dbReference>
<dbReference type="Proteomes" id="UP001485226">
    <property type="component" value="Unassembled WGS sequence"/>
</dbReference>
<accession>A0ABU9ITC0</accession>
<gene>
    <name evidence="2" type="ORF">AAEO57_17995</name>
</gene>
<reference evidence="2 3" key="1">
    <citation type="submission" date="2024-04" db="EMBL/GenBank/DDBJ databases">
        <title>Flavobacterium sp. DGU38 16S ribosomal RNA gene Genome sequencing and assembly.</title>
        <authorList>
            <person name="Park S."/>
        </authorList>
    </citation>
    <scope>NUCLEOTIDE SEQUENCE [LARGE SCALE GENOMIC DNA]</scope>
    <source>
        <strain evidence="2 3">DGU38</strain>
    </source>
</reference>
<dbReference type="EMBL" id="JBBYHS010000021">
    <property type="protein sequence ID" value="MEL1255690.1"/>
    <property type="molecule type" value="Genomic_DNA"/>
</dbReference>
<keyword evidence="3" id="KW-1185">Reference proteome</keyword>
<dbReference type="NCBIfam" id="NF033708">
    <property type="entry name" value="T9SS_Cterm_ChiA"/>
    <property type="match status" value="1"/>
</dbReference>
<protein>
    <submittedName>
        <fullName evidence="2">T9SS sorting signal type C domain-containing protein</fullName>
    </submittedName>
</protein>
<evidence type="ECO:0000313" key="2">
    <source>
        <dbReference type="EMBL" id="MEL1255690.1"/>
    </source>
</evidence>
<organism evidence="2 3">
    <name type="scientific">Flavobacterium calami</name>
    <dbReference type="NCBI Taxonomy" id="3139144"/>
    <lineage>
        <taxon>Bacteria</taxon>
        <taxon>Pseudomonadati</taxon>
        <taxon>Bacteroidota</taxon>
        <taxon>Flavobacteriia</taxon>
        <taxon>Flavobacteriales</taxon>
        <taxon>Flavobacteriaceae</taxon>
        <taxon>Flavobacterium</taxon>
    </lineage>
</organism>
<feature type="chain" id="PRO_5046276945" evidence="1">
    <location>
        <begin position="23"/>
        <end position="269"/>
    </location>
</feature>